<dbReference type="SMART" id="SM00420">
    <property type="entry name" value="HTH_DEOR"/>
    <property type="match status" value="1"/>
</dbReference>
<reference evidence="5 6" key="1">
    <citation type="submission" date="2015-01" db="EMBL/GenBank/DDBJ databases">
        <title>Comparative genomics of the lactic acid bacteria isolated from the honey bee gut.</title>
        <authorList>
            <person name="Ellegaard K.M."/>
            <person name="Tamarit D."/>
            <person name="Javelind E."/>
            <person name="Olofsson T."/>
            <person name="Andersson S.G."/>
            <person name="Vasquez A."/>
        </authorList>
    </citation>
    <scope>NUCLEOTIDE SEQUENCE [LARGE SCALE GENOMIC DNA]</scope>
    <source>
        <strain evidence="5 6">Bin4</strain>
    </source>
</reference>
<dbReference type="Gene3D" id="1.10.10.10">
    <property type="entry name" value="Winged helix-like DNA-binding domain superfamily/Winged helix DNA-binding domain"/>
    <property type="match status" value="1"/>
</dbReference>
<dbReference type="STRING" id="1218492.JG30_15770"/>
<evidence type="ECO:0000259" key="4">
    <source>
        <dbReference type="PROSITE" id="PS51000"/>
    </source>
</evidence>
<evidence type="ECO:0000313" key="5">
    <source>
        <dbReference type="EMBL" id="KJY60453.1"/>
    </source>
</evidence>
<dbReference type="PANTHER" id="PTHR30363">
    <property type="entry name" value="HTH-TYPE TRANSCRIPTIONAL REGULATOR SRLR-RELATED"/>
    <property type="match status" value="1"/>
</dbReference>
<dbReference type="Proteomes" id="UP000033558">
    <property type="component" value="Unassembled WGS sequence"/>
</dbReference>
<dbReference type="SMART" id="SM01134">
    <property type="entry name" value="DeoRC"/>
    <property type="match status" value="1"/>
</dbReference>
<dbReference type="InterPro" id="IPR037171">
    <property type="entry name" value="NagB/RpiA_transferase-like"/>
</dbReference>
<evidence type="ECO:0000256" key="1">
    <source>
        <dbReference type="ARBA" id="ARBA00023015"/>
    </source>
</evidence>
<dbReference type="Pfam" id="PF00455">
    <property type="entry name" value="DeoRC"/>
    <property type="match status" value="1"/>
</dbReference>
<evidence type="ECO:0000256" key="2">
    <source>
        <dbReference type="ARBA" id="ARBA00023125"/>
    </source>
</evidence>
<dbReference type="PROSITE" id="PS51000">
    <property type="entry name" value="HTH_DEOR_2"/>
    <property type="match status" value="1"/>
</dbReference>
<dbReference type="SUPFAM" id="SSF46785">
    <property type="entry name" value="Winged helix' DNA-binding domain"/>
    <property type="match status" value="1"/>
</dbReference>
<protein>
    <submittedName>
        <fullName evidence="5">Transcription regulator</fullName>
    </submittedName>
</protein>
<dbReference type="PANTHER" id="PTHR30363:SF44">
    <property type="entry name" value="AGA OPERON TRANSCRIPTIONAL REPRESSOR-RELATED"/>
    <property type="match status" value="1"/>
</dbReference>
<name>A0A0F4LQ58_9LACO</name>
<dbReference type="Pfam" id="PF08220">
    <property type="entry name" value="HTH_DeoR"/>
    <property type="match status" value="1"/>
</dbReference>
<dbReference type="PROSITE" id="PS00894">
    <property type="entry name" value="HTH_DEOR_1"/>
    <property type="match status" value="1"/>
</dbReference>
<dbReference type="Gene3D" id="3.40.50.1360">
    <property type="match status" value="1"/>
</dbReference>
<sequence length="256" mass="28641">MDIHQRQKFIFNKLTQNGTIYISNLSKELGVSRETIRKDIYALKSKGLLEVIRGGAKIPPISKTETKYNQRTKLQIDEKMQIANAAVKFLYNGETIFLDYGTTTSKIAYQLKYSNIQNVTVVTSSINVLKYLEYCENIEVIFLGGSLRHSEGSVTGPLAISNVEKIYCDVGFFGCGGIDPDLGVTNHYFSEVEVSKKMMLHCKKKILVADHSKFSLTAPYKTSDIKNFDAIITDSQISTVAVAQMKDLQEKLILAS</sequence>
<dbReference type="PATRIC" id="fig|1218492.5.peg.1633"/>
<dbReference type="InterPro" id="IPR018356">
    <property type="entry name" value="Tscrpt_reg_HTH_DeoR_CS"/>
</dbReference>
<dbReference type="EMBL" id="JXJQ01000011">
    <property type="protein sequence ID" value="KJY60453.1"/>
    <property type="molecule type" value="Genomic_DNA"/>
</dbReference>
<accession>A0A0F4LQ58</accession>
<dbReference type="OrthoDB" id="9798651at2"/>
<dbReference type="InterPro" id="IPR050313">
    <property type="entry name" value="Carb_Metab_HTH_regulators"/>
</dbReference>
<keyword evidence="2" id="KW-0238">DNA-binding</keyword>
<evidence type="ECO:0000313" key="6">
    <source>
        <dbReference type="Proteomes" id="UP000033558"/>
    </source>
</evidence>
<gene>
    <name evidence="5" type="ORF">JG30_15770</name>
</gene>
<dbReference type="InterPro" id="IPR001034">
    <property type="entry name" value="DeoR_HTH"/>
</dbReference>
<proteinExistence type="predicted"/>
<dbReference type="InterPro" id="IPR036390">
    <property type="entry name" value="WH_DNA-bd_sf"/>
</dbReference>
<feature type="domain" description="HTH deoR-type" evidence="4">
    <location>
        <begin position="3"/>
        <end position="58"/>
    </location>
</feature>
<keyword evidence="3" id="KW-0804">Transcription</keyword>
<dbReference type="HOGENOM" id="CLU_060699_0_1_9"/>
<dbReference type="GO" id="GO:0003677">
    <property type="term" value="F:DNA binding"/>
    <property type="evidence" value="ECO:0007669"/>
    <property type="project" value="UniProtKB-KW"/>
</dbReference>
<comment type="caution">
    <text evidence="5">The sequence shown here is derived from an EMBL/GenBank/DDBJ whole genome shotgun (WGS) entry which is preliminary data.</text>
</comment>
<organism evidence="5 6">
    <name type="scientific">Bombilactobacillus mellifer</name>
    <dbReference type="NCBI Taxonomy" id="1218492"/>
    <lineage>
        <taxon>Bacteria</taxon>
        <taxon>Bacillati</taxon>
        <taxon>Bacillota</taxon>
        <taxon>Bacilli</taxon>
        <taxon>Lactobacillales</taxon>
        <taxon>Lactobacillaceae</taxon>
        <taxon>Bombilactobacillus</taxon>
    </lineage>
</organism>
<dbReference type="SUPFAM" id="SSF100950">
    <property type="entry name" value="NagB/RpiA/CoA transferase-like"/>
    <property type="match status" value="1"/>
</dbReference>
<keyword evidence="6" id="KW-1185">Reference proteome</keyword>
<dbReference type="InterPro" id="IPR014036">
    <property type="entry name" value="DeoR-like_C"/>
</dbReference>
<dbReference type="InterPro" id="IPR036388">
    <property type="entry name" value="WH-like_DNA-bd_sf"/>
</dbReference>
<evidence type="ECO:0000256" key="3">
    <source>
        <dbReference type="ARBA" id="ARBA00023163"/>
    </source>
</evidence>
<dbReference type="RefSeq" id="WP_046317802.1">
    <property type="nucleotide sequence ID" value="NZ_JAMBJK010000009.1"/>
</dbReference>
<keyword evidence="1" id="KW-0805">Transcription regulation</keyword>
<dbReference type="GO" id="GO:0003700">
    <property type="term" value="F:DNA-binding transcription factor activity"/>
    <property type="evidence" value="ECO:0007669"/>
    <property type="project" value="InterPro"/>
</dbReference>
<dbReference type="AlphaFoldDB" id="A0A0F4LQ58"/>